<protein>
    <submittedName>
        <fullName evidence="2">Copia protein</fullName>
    </submittedName>
</protein>
<feature type="region of interest" description="Disordered" evidence="1">
    <location>
        <begin position="146"/>
        <end position="173"/>
    </location>
</feature>
<proteinExistence type="predicted"/>
<dbReference type="EMBL" id="CAXAMM010015091">
    <property type="protein sequence ID" value="CAK9035484.1"/>
    <property type="molecule type" value="Genomic_DNA"/>
</dbReference>
<dbReference type="Gene3D" id="3.30.420.10">
    <property type="entry name" value="Ribonuclease H-like superfamily/Ribonuclease H"/>
    <property type="match status" value="1"/>
</dbReference>
<sequence>MIFDPDPCFKGRCPEQIEALGIRLDFCPAAHWMIGAIERRNSILRMILEKLVDQFAIDNTDQLEAVLPMALHAINSRHPDKSDNLMAKAEIIRSEAQKHLLDLNASQHLTREQYSAEWSEPGSRRYNQANRDIRLLKDASQSFTKQMLTDGRLEDETGQGPPEEAEAETPQLEDEKMPEIPAAYRDKNRGCGELKDTTASLATADFHGQHGLVTQAATNVTGAMLFLKFDDQDNLLSAILVYVDDFIGVARSDYDLTEVTSLFKWGEHKQLGLNAPVTFKGKELTLTKHHDIFELKISMKTFADGLQSGTTKRGRGPTDLLDETEKKEFRSVAGCLQWITGQARPEVAPAISLHNRGGKTMVSDLKVLYSTVDFLKQTADRGMLVTNVPVNKSALASESSAADEGADRAAYANMMLSEILYNIPAHRAGCKLNFAECTDAKSLYDCITNEAPNTTDKRSLINIRAVQETVAAKDYHWVPTTLMFADGLTKYDPKLREIFSCWLQRPFTTLKDQQNKDECQNHAKAFLDPSGP</sequence>
<reference evidence="2 3" key="1">
    <citation type="submission" date="2024-02" db="EMBL/GenBank/DDBJ databases">
        <authorList>
            <person name="Chen Y."/>
            <person name="Shah S."/>
            <person name="Dougan E. K."/>
            <person name="Thang M."/>
            <person name="Chan C."/>
        </authorList>
    </citation>
    <scope>NUCLEOTIDE SEQUENCE [LARGE SCALE GENOMIC DNA]</scope>
</reference>
<keyword evidence="3" id="KW-1185">Reference proteome</keyword>
<evidence type="ECO:0000313" key="2">
    <source>
        <dbReference type="EMBL" id="CAK9035484.1"/>
    </source>
</evidence>
<gene>
    <name evidence="2" type="ORF">SCF082_LOCUS21312</name>
</gene>
<dbReference type="InterPro" id="IPR036397">
    <property type="entry name" value="RNaseH_sf"/>
</dbReference>
<evidence type="ECO:0000313" key="3">
    <source>
        <dbReference type="Proteomes" id="UP001642464"/>
    </source>
</evidence>
<dbReference type="Proteomes" id="UP001642464">
    <property type="component" value="Unassembled WGS sequence"/>
</dbReference>
<accession>A0ABP0LBG9</accession>
<organism evidence="2 3">
    <name type="scientific">Durusdinium trenchii</name>
    <dbReference type="NCBI Taxonomy" id="1381693"/>
    <lineage>
        <taxon>Eukaryota</taxon>
        <taxon>Sar</taxon>
        <taxon>Alveolata</taxon>
        <taxon>Dinophyceae</taxon>
        <taxon>Suessiales</taxon>
        <taxon>Symbiodiniaceae</taxon>
        <taxon>Durusdinium</taxon>
    </lineage>
</organism>
<evidence type="ECO:0000256" key="1">
    <source>
        <dbReference type="SAM" id="MobiDB-lite"/>
    </source>
</evidence>
<comment type="caution">
    <text evidence="2">The sequence shown here is derived from an EMBL/GenBank/DDBJ whole genome shotgun (WGS) entry which is preliminary data.</text>
</comment>
<name>A0ABP0LBG9_9DINO</name>